<accession>A0A0A9EFP8</accession>
<name>A0A0A9EFP8_ARUDO</name>
<evidence type="ECO:0000313" key="1">
    <source>
        <dbReference type="EMBL" id="JAD97848.1"/>
    </source>
</evidence>
<protein>
    <submittedName>
        <fullName evidence="1">Uncharacterized protein</fullName>
    </submittedName>
</protein>
<reference evidence="1" key="1">
    <citation type="submission" date="2014-09" db="EMBL/GenBank/DDBJ databases">
        <authorList>
            <person name="Magalhaes I.L.F."/>
            <person name="Oliveira U."/>
            <person name="Santos F.R."/>
            <person name="Vidigal T.H.D.A."/>
            <person name="Brescovit A.D."/>
            <person name="Santos A.J."/>
        </authorList>
    </citation>
    <scope>NUCLEOTIDE SEQUENCE</scope>
    <source>
        <tissue evidence="1">Shoot tissue taken approximately 20 cm above the soil surface</tissue>
    </source>
</reference>
<sequence length="44" mass="5466">MPCHDCVLTFSRLVWTCWFWQMYRPCVTLLWPKKLGIQVLYCLW</sequence>
<reference evidence="1" key="2">
    <citation type="journal article" date="2015" name="Data Brief">
        <title>Shoot transcriptome of the giant reed, Arundo donax.</title>
        <authorList>
            <person name="Barrero R.A."/>
            <person name="Guerrero F.D."/>
            <person name="Moolhuijzen P."/>
            <person name="Goolsby J.A."/>
            <person name="Tidwell J."/>
            <person name="Bellgard S.E."/>
            <person name="Bellgard M.I."/>
        </authorList>
    </citation>
    <scope>NUCLEOTIDE SEQUENCE</scope>
    <source>
        <tissue evidence="1">Shoot tissue taken approximately 20 cm above the soil surface</tissue>
    </source>
</reference>
<proteinExistence type="predicted"/>
<dbReference type="EMBL" id="GBRH01200047">
    <property type="protein sequence ID" value="JAD97848.1"/>
    <property type="molecule type" value="Transcribed_RNA"/>
</dbReference>
<dbReference type="AlphaFoldDB" id="A0A0A9EFP8"/>
<organism evidence="1">
    <name type="scientific">Arundo donax</name>
    <name type="common">Giant reed</name>
    <name type="synonym">Donax arundinaceus</name>
    <dbReference type="NCBI Taxonomy" id="35708"/>
    <lineage>
        <taxon>Eukaryota</taxon>
        <taxon>Viridiplantae</taxon>
        <taxon>Streptophyta</taxon>
        <taxon>Embryophyta</taxon>
        <taxon>Tracheophyta</taxon>
        <taxon>Spermatophyta</taxon>
        <taxon>Magnoliopsida</taxon>
        <taxon>Liliopsida</taxon>
        <taxon>Poales</taxon>
        <taxon>Poaceae</taxon>
        <taxon>PACMAD clade</taxon>
        <taxon>Arundinoideae</taxon>
        <taxon>Arundineae</taxon>
        <taxon>Arundo</taxon>
    </lineage>
</organism>